<dbReference type="PANTHER" id="PTHR31476:SF8">
    <property type="entry name" value="EXPRESSED PROTEIN"/>
    <property type="match status" value="1"/>
</dbReference>
<proteinExistence type="predicted"/>
<feature type="domain" description="PORR" evidence="1">
    <location>
        <begin position="68"/>
        <end position="395"/>
    </location>
</feature>
<protein>
    <recommendedName>
        <fullName evidence="1">PORR domain-containing protein</fullName>
    </recommendedName>
</protein>
<accession>A0AAP0I673</accession>
<dbReference type="AlphaFoldDB" id="A0AAP0I673"/>
<name>A0AAP0I673_9MAGN</name>
<evidence type="ECO:0000313" key="3">
    <source>
        <dbReference type="Proteomes" id="UP001417504"/>
    </source>
</evidence>
<reference evidence="2 3" key="1">
    <citation type="submission" date="2024-01" db="EMBL/GenBank/DDBJ databases">
        <title>Genome assemblies of Stephania.</title>
        <authorList>
            <person name="Yang L."/>
        </authorList>
    </citation>
    <scope>NUCLEOTIDE SEQUENCE [LARGE SCALE GENOMIC DNA]</scope>
    <source>
        <strain evidence="2">QJT</strain>
        <tissue evidence="2">Leaf</tissue>
    </source>
</reference>
<evidence type="ECO:0000259" key="1">
    <source>
        <dbReference type="Pfam" id="PF11955"/>
    </source>
</evidence>
<dbReference type="InterPro" id="IPR045040">
    <property type="entry name" value="PORR_fam"/>
</dbReference>
<dbReference type="EMBL" id="JBBNAE010000007">
    <property type="protein sequence ID" value="KAK9109397.1"/>
    <property type="molecule type" value="Genomic_DNA"/>
</dbReference>
<dbReference type="InterPro" id="IPR021099">
    <property type="entry name" value="PORR_domain"/>
</dbReference>
<organism evidence="2 3">
    <name type="scientific">Stephania japonica</name>
    <dbReference type="NCBI Taxonomy" id="461633"/>
    <lineage>
        <taxon>Eukaryota</taxon>
        <taxon>Viridiplantae</taxon>
        <taxon>Streptophyta</taxon>
        <taxon>Embryophyta</taxon>
        <taxon>Tracheophyta</taxon>
        <taxon>Spermatophyta</taxon>
        <taxon>Magnoliopsida</taxon>
        <taxon>Ranunculales</taxon>
        <taxon>Menispermaceae</taxon>
        <taxon>Menispermoideae</taxon>
        <taxon>Cissampelideae</taxon>
        <taxon>Stephania</taxon>
    </lineage>
</organism>
<keyword evidence="3" id="KW-1185">Reference proteome</keyword>
<comment type="caution">
    <text evidence="2">The sequence shown here is derived from an EMBL/GenBank/DDBJ whole genome shotgun (WGS) entry which is preliminary data.</text>
</comment>
<gene>
    <name evidence="2" type="ORF">Sjap_017457</name>
</gene>
<dbReference type="GO" id="GO:0003723">
    <property type="term" value="F:RNA binding"/>
    <property type="evidence" value="ECO:0007669"/>
    <property type="project" value="InterPro"/>
</dbReference>
<dbReference type="Proteomes" id="UP001417504">
    <property type="component" value="Unassembled WGS sequence"/>
</dbReference>
<evidence type="ECO:0000313" key="2">
    <source>
        <dbReference type="EMBL" id="KAK9109397.1"/>
    </source>
</evidence>
<dbReference type="PANTHER" id="PTHR31476">
    <property type="entry name" value="PROTEIN WHAT'S THIS FACTOR 1 HOMOLOG, CHLOROPLASTIC"/>
    <property type="match status" value="1"/>
</dbReference>
<dbReference type="Pfam" id="PF11955">
    <property type="entry name" value="PORR"/>
    <property type="match status" value="1"/>
</dbReference>
<sequence>MYLAMAFKRFLKVTDYMSNFCAMKLPDFIMDTRYCSQRIGYQFEWIVWPSQKRLMTTSKRVQDRSKRKRVHDLEIATEKWKITSKVLFLLDLLNQQPEQIIPLRSLEQYRRQINLPKPHKISDFLRKSPKLFELYKDHNGVIWCGMTNEAEDLVEEEMKILDGKHQENVVEYVTRFLMMSIDKRLPLDKIAHFRRDLGLPYDFRINWVHKHPKHFRVVNSEDDVEYLELTSWNPAWAVTELEKKVYGVVSNPPTPGVLSLPFPMKFPSNYKKIFRYGGQIEHFQERSYLSPYADAQGLKAGSQEFDKRAVAIMHELLSFSIEKKLVTDHLTHFRKEFLMPQKLMRLLLKHFGIFYVSERGKRLSVFLTEAYEGPELIDKCPLVLWKEKVQRLIGYRGRKRRIETFSEFSDMEGERNLFGEDERIDNTFKELEDDESTEHVENLSLADDSEMDLGDILTVYNNPKTS</sequence>